<dbReference type="eggNOG" id="COG1012">
    <property type="taxonomic scope" value="Bacteria"/>
</dbReference>
<evidence type="ECO:0000256" key="2">
    <source>
        <dbReference type="PIRNR" id="PIRNR009414"/>
    </source>
</evidence>
<name>D0LNR7_HALO1</name>
<dbReference type="Pfam" id="PF05893">
    <property type="entry name" value="LuxC"/>
    <property type="match status" value="1"/>
</dbReference>
<keyword evidence="2" id="KW-0560">Oxidoreductase</keyword>
<dbReference type="RefSeq" id="WP_012829570.1">
    <property type="nucleotide sequence ID" value="NC_013440.1"/>
</dbReference>
<dbReference type="EC" id="1.2.1.50" evidence="2"/>
<dbReference type="Proteomes" id="UP000001880">
    <property type="component" value="Chromosome"/>
</dbReference>
<dbReference type="GO" id="GO:0050062">
    <property type="term" value="F:long-chain-fatty-acyl-CoA reductase activity"/>
    <property type="evidence" value="ECO:0007669"/>
    <property type="project" value="UniProtKB-EC"/>
</dbReference>
<dbReference type="OrthoDB" id="580775at2"/>
<accession>D0LNR7</accession>
<organism evidence="3 4">
    <name type="scientific">Haliangium ochraceum (strain DSM 14365 / JCM 11303 / SMP-2)</name>
    <dbReference type="NCBI Taxonomy" id="502025"/>
    <lineage>
        <taxon>Bacteria</taxon>
        <taxon>Pseudomonadati</taxon>
        <taxon>Myxococcota</taxon>
        <taxon>Polyangia</taxon>
        <taxon>Haliangiales</taxon>
        <taxon>Kofleriaceae</taxon>
        <taxon>Haliangium</taxon>
    </lineage>
</organism>
<dbReference type="KEGG" id="hoh:Hoch_4479"/>
<sequence length="484" mass="53893">MSRHHQDEVSRVPEALRDLEIEHRALSHPRDAHARPWHCARPSLSAWPEAVERLRAAARALRAMSTEELVAAIHRVAIRWCNPSWPVRREARDRVVAATGFSPTVVDHSFDLELRNYRSASLWATLKRELGDPRALDRFRPDSELRGASLALGPRATLVVLTGNVPGLPALSLVRSLLLRSAVIAKVASGEPTFASAFVRSLADEDPRLGDAILVTYWSREEDRILRAVLDQVDAVIAYGGDAACAAVRRNLAPHHRYLEHGHKLSLGYLSRAYLRSHELHRVADQIACDVCAFNQQACITPQAYFVQGTMSEVRAFAERVEAAMQAYARYCPLGALSAEEQSSLQYTRLAHTWHRAEDGGRVRGANDLQWTVEVAPALDLRGSQPRFLRLVAVPDEDSFLRAIAEHGRHLQNIALGTEPEQLAALAHAVARLGASRVCEPGRMAEPSLMWRHDGHMCLGQLVRWCDIEMHSDAPLASGRRETH</sequence>
<comment type="catalytic activity">
    <reaction evidence="2">
        <text>a long-chain fatty aldehyde + NADP(+) + CoA = a long-chain fatty acyl-CoA + NADPH + H(+)</text>
        <dbReference type="Rhea" id="RHEA:15437"/>
        <dbReference type="ChEBI" id="CHEBI:15378"/>
        <dbReference type="ChEBI" id="CHEBI:17176"/>
        <dbReference type="ChEBI" id="CHEBI:57287"/>
        <dbReference type="ChEBI" id="CHEBI:57783"/>
        <dbReference type="ChEBI" id="CHEBI:58349"/>
        <dbReference type="ChEBI" id="CHEBI:83139"/>
        <dbReference type="EC" id="1.2.1.50"/>
    </reaction>
</comment>
<dbReference type="SUPFAM" id="SSF53720">
    <property type="entry name" value="ALDH-like"/>
    <property type="match status" value="1"/>
</dbReference>
<evidence type="ECO:0000313" key="3">
    <source>
        <dbReference type="EMBL" id="ACY16972.1"/>
    </source>
</evidence>
<dbReference type="GO" id="GO:0003995">
    <property type="term" value="F:acyl-CoA dehydrogenase activity"/>
    <property type="evidence" value="ECO:0007669"/>
    <property type="project" value="InterPro"/>
</dbReference>
<dbReference type="AlphaFoldDB" id="D0LNR7"/>
<protein>
    <recommendedName>
        <fullName evidence="2">Acyl-CoA reductase</fullName>
        <ecNumber evidence="2">1.2.1.50</ecNumber>
    </recommendedName>
</protein>
<keyword evidence="4" id="KW-1185">Reference proteome</keyword>
<proteinExistence type="inferred from homology"/>
<dbReference type="InterPro" id="IPR008670">
    <property type="entry name" value="CoA_reduct_LuxC"/>
</dbReference>
<dbReference type="HOGENOM" id="CLU_043373_0_0_7"/>
<reference evidence="3 4" key="1">
    <citation type="journal article" date="2010" name="Stand. Genomic Sci.">
        <title>Complete genome sequence of Haliangium ochraceum type strain (SMP-2).</title>
        <authorList>
            <consortium name="US DOE Joint Genome Institute (JGI-PGF)"/>
            <person name="Ivanova N."/>
            <person name="Daum C."/>
            <person name="Lang E."/>
            <person name="Abt B."/>
            <person name="Kopitz M."/>
            <person name="Saunders E."/>
            <person name="Lapidus A."/>
            <person name="Lucas S."/>
            <person name="Glavina Del Rio T."/>
            <person name="Nolan M."/>
            <person name="Tice H."/>
            <person name="Copeland A."/>
            <person name="Cheng J.F."/>
            <person name="Chen F."/>
            <person name="Bruce D."/>
            <person name="Goodwin L."/>
            <person name="Pitluck S."/>
            <person name="Mavromatis K."/>
            <person name="Pati A."/>
            <person name="Mikhailova N."/>
            <person name="Chen A."/>
            <person name="Palaniappan K."/>
            <person name="Land M."/>
            <person name="Hauser L."/>
            <person name="Chang Y.J."/>
            <person name="Jeffries C.D."/>
            <person name="Detter J.C."/>
            <person name="Brettin T."/>
            <person name="Rohde M."/>
            <person name="Goker M."/>
            <person name="Bristow J."/>
            <person name="Markowitz V."/>
            <person name="Eisen J.A."/>
            <person name="Hugenholtz P."/>
            <person name="Kyrpides N.C."/>
            <person name="Klenk H.P."/>
        </authorList>
    </citation>
    <scope>NUCLEOTIDE SEQUENCE [LARGE SCALE GENOMIC DNA]</scope>
    <source>
        <strain evidence="4">DSM 14365 / CIP 107738 / JCM 11303 / AJ 13395 / SMP-2</strain>
    </source>
</reference>
<dbReference type="InterPro" id="IPR016161">
    <property type="entry name" value="Ald_DH/histidinol_DH"/>
</dbReference>
<gene>
    <name evidence="3" type="ordered locus">Hoch_4479</name>
</gene>
<dbReference type="PIRSF" id="PIRSF009414">
    <property type="entry name" value="LuxC"/>
    <property type="match status" value="1"/>
</dbReference>
<evidence type="ECO:0000256" key="1">
    <source>
        <dbReference type="ARBA" id="ARBA00022857"/>
    </source>
</evidence>
<comment type="similarity">
    <text evidence="2">Belongs to the LuxC family.</text>
</comment>
<dbReference type="GO" id="GO:0008218">
    <property type="term" value="P:bioluminescence"/>
    <property type="evidence" value="ECO:0007669"/>
    <property type="project" value="InterPro"/>
</dbReference>
<evidence type="ECO:0000313" key="4">
    <source>
        <dbReference type="Proteomes" id="UP000001880"/>
    </source>
</evidence>
<dbReference type="EMBL" id="CP001804">
    <property type="protein sequence ID" value="ACY16972.1"/>
    <property type="molecule type" value="Genomic_DNA"/>
</dbReference>
<dbReference type="STRING" id="502025.Hoch_4479"/>
<keyword evidence="1 2" id="KW-0521">NADP</keyword>